<reference evidence="2 3" key="1">
    <citation type="submission" date="2018-06" db="EMBL/GenBank/DDBJ databases">
        <title>Streptacidiphilus pinicola sp. nov., isolated from pine grove soil.</title>
        <authorList>
            <person name="Roh S.G."/>
            <person name="Park S."/>
            <person name="Kim M.-K."/>
            <person name="Yun B.-R."/>
            <person name="Park J."/>
            <person name="Kim M.J."/>
            <person name="Kim Y.S."/>
            <person name="Kim S.B."/>
        </authorList>
    </citation>
    <scope>NUCLEOTIDE SEQUENCE [LARGE SCALE GENOMIC DNA]</scope>
    <source>
        <strain evidence="2 3">MMS16-CNU450</strain>
    </source>
</reference>
<comment type="caution">
    <text evidence="2">The sequence shown here is derived from an EMBL/GenBank/DDBJ whole genome shotgun (WGS) entry which is preliminary data.</text>
</comment>
<dbReference type="AlphaFoldDB" id="A0A2X0JF19"/>
<organism evidence="2 3">
    <name type="scientific">Streptacidiphilus pinicola</name>
    <dbReference type="NCBI Taxonomy" id="2219663"/>
    <lineage>
        <taxon>Bacteria</taxon>
        <taxon>Bacillati</taxon>
        <taxon>Actinomycetota</taxon>
        <taxon>Actinomycetes</taxon>
        <taxon>Kitasatosporales</taxon>
        <taxon>Streptomycetaceae</taxon>
        <taxon>Streptacidiphilus</taxon>
    </lineage>
</organism>
<keyword evidence="3" id="KW-1185">Reference proteome</keyword>
<accession>A0A2X0JF19</accession>
<feature type="region of interest" description="Disordered" evidence="1">
    <location>
        <begin position="1"/>
        <end position="37"/>
    </location>
</feature>
<evidence type="ECO:0000313" key="2">
    <source>
        <dbReference type="EMBL" id="RAG86188.1"/>
    </source>
</evidence>
<gene>
    <name evidence="2" type="ORF">DN069_07900</name>
</gene>
<name>A0A2X0JF19_9ACTN</name>
<feature type="compositionally biased region" description="Basic and acidic residues" evidence="1">
    <location>
        <begin position="26"/>
        <end position="37"/>
    </location>
</feature>
<sequence length="106" mass="11668">MPFIDGLSRSNERKRGRSSSSTVRHGGADRDELGLSEVKSETDMTRLTVSQVIAYLVRAVRCGDARMAQELLSRFSTLAELEDLMELRAALEADLRSGPDGPSLRT</sequence>
<dbReference type="EMBL" id="QKYN01000031">
    <property type="protein sequence ID" value="RAG86188.1"/>
    <property type="molecule type" value="Genomic_DNA"/>
</dbReference>
<evidence type="ECO:0000313" key="3">
    <source>
        <dbReference type="Proteomes" id="UP000248889"/>
    </source>
</evidence>
<protein>
    <submittedName>
        <fullName evidence="2">Uncharacterized protein</fullName>
    </submittedName>
</protein>
<proteinExistence type="predicted"/>
<dbReference type="Proteomes" id="UP000248889">
    <property type="component" value="Unassembled WGS sequence"/>
</dbReference>
<evidence type="ECO:0000256" key="1">
    <source>
        <dbReference type="SAM" id="MobiDB-lite"/>
    </source>
</evidence>